<comment type="similarity">
    <text evidence="2">Belongs to the bacterial ribosomal protein bL19 family.</text>
</comment>
<keyword evidence="6" id="KW-0687">Ribonucleoprotein</keyword>
<dbReference type="InterPro" id="IPR044522">
    <property type="entry name" value="TSO1-like"/>
</dbReference>
<evidence type="ECO:0000256" key="2">
    <source>
        <dbReference type="ARBA" id="ARBA00005781"/>
    </source>
</evidence>
<protein>
    <submittedName>
        <fullName evidence="8">CRC domain-containing protein</fullName>
    </submittedName>
</protein>
<dbReference type="PANTHER" id="PTHR46159">
    <property type="entry name" value="PROTEIN TESMIN/TSO1-LIKE CXC 2"/>
    <property type="match status" value="1"/>
</dbReference>
<dbReference type="Pfam" id="PF03638">
    <property type="entry name" value="TCR"/>
    <property type="match status" value="2"/>
</dbReference>
<dbReference type="GO" id="GO:0005840">
    <property type="term" value="C:ribosome"/>
    <property type="evidence" value="ECO:0007669"/>
    <property type="project" value="UniProtKB-KW"/>
</dbReference>
<accession>A0AAD8MUS8</accession>
<dbReference type="PRINTS" id="PR00061">
    <property type="entry name" value="RIBOSOMALL19"/>
</dbReference>
<evidence type="ECO:0000256" key="4">
    <source>
        <dbReference type="ARBA" id="ARBA00022980"/>
    </source>
</evidence>
<dbReference type="GO" id="GO:1990904">
    <property type="term" value="C:ribonucleoprotein complex"/>
    <property type="evidence" value="ECO:0007669"/>
    <property type="project" value="UniProtKB-KW"/>
</dbReference>
<keyword evidence="9" id="KW-1185">Reference proteome</keyword>
<name>A0AAD8MUS8_9APIA</name>
<evidence type="ECO:0000256" key="6">
    <source>
        <dbReference type="ARBA" id="ARBA00023274"/>
    </source>
</evidence>
<dbReference type="InterPro" id="IPR008991">
    <property type="entry name" value="Translation_prot_SH3-like_sf"/>
</dbReference>
<sequence>MNTLAHPKLGLQSSLIWGFNREIPENKRRVSTLKDIIIARRNAGLNTTIRLRRLITGIGVESLFPLKRSTGISDEDGCKRCNCKETKCLKLNCDCFAAGYYCGQNCSCQGCFNTREYQDTVLDTRQNIVSRDPLAFAPKILQQVGESPANNIQDINKLTPSSTRNERGCNCKKSMCLKRYCQCYKIGF</sequence>
<evidence type="ECO:0000256" key="1">
    <source>
        <dbReference type="ARBA" id="ARBA00004123"/>
    </source>
</evidence>
<dbReference type="GO" id="GO:0003700">
    <property type="term" value="F:DNA-binding transcription factor activity"/>
    <property type="evidence" value="ECO:0007669"/>
    <property type="project" value="InterPro"/>
</dbReference>
<dbReference type="InterPro" id="IPR005172">
    <property type="entry name" value="CRC"/>
</dbReference>
<reference evidence="8" key="1">
    <citation type="submission" date="2023-02" db="EMBL/GenBank/DDBJ databases">
        <title>Genome of toxic invasive species Heracleum sosnowskyi carries increased number of genes despite the absence of recent whole-genome duplications.</title>
        <authorList>
            <person name="Schelkunov M."/>
            <person name="Shtratnikova V."/>
            <person name="Makarenko M."/>
            <person name="Klepikova A."/>
            <person name="Omelchenko D."/>
            <person name="Novikova G."/>
            <person name="Obukhova E."/>
            <person name="Bogdanov V."/>
            <person name="Penin A."/>
            <person name="Logacheva M."/>
        </authorList>
    </citation>
    <scope>NUCLEOTIDE SEQUENCE</scope>
    <source>
        <strain evidence="8">Hsosn_3</strain>
        <tissue evidence="8">Leaf</tissue>
    </source>
</reference>
<dbReference type="Proteomes" id="UP001237642">
    <property type="component" value="Unassembled WGS sequence"/>
</dbReference>
<evidence type="ECO:0000313" key="9">
    <source>
        <dbReference type="Proteomes" id="UP001237642"/>
    </source>
</evidence>
<proteinExistence type="inferred from homology"/>
<evidence type="ECO:0000256" key="5">
    <source>
        <dbReference type="ARBA" id="ARBA00023242"/>
    </source>
</evidence>
<reference evidence="8" key="2">
    <citation type="submission" date="2023-05" db="EMBL/GenBank/DDBJ databases">
        <authorList>
            <person name="Schelkunov M.I."/>
        </authorList>
    </citation>
    <scope>NUCLEOTIDE SEQUENCE</scope>
    <source>
        <strain evidence="8">Hsosn_3</strain>
        <tissue evidence="8">Leaf</tissue>
    </source>
</reference>
<dbReference type="SUPFAM" id="SSF50104">
    <property type="entry name" value="Translation proteins SH3-like domain"/>
    <property type="match status" value="1"/>
</dbReference>
<evidence type="ECO:0000256" key="3">
    <source>
        <dbReference type="ARBA" id="ARBA00007267"/>
    </source>
</evidence>
<dbReference type="GO" id="GO:0006412">
    <property type="term" value="P:translation"/>
    <property type="evidence" value="ECO:0007669"/>
    <property type="project" value="InterPro"/>
</dbReference>
<dbReference type="InterPro" id="IPR001857">
    <property type="entry name" value="Ribosomal_bL19"/>
</dbReference>
<dbReference type="Gene3D" id="2.30.30.790">
    <property type="match status" value="1"/>
</dbReference>
<organism evidence="8 9">
    <name type="scientific">Heracleum sosnowskyi</name>
    <dbReference type="NCBI Taxonomy" id="360622"/>
    <lineage>
        <taxon>Eukaryota</taxon>
        <taxon>Viridiplantae</taxon>
        <taxon>Streptophyta</taxon>
        <taxon>Embryophyta</taxon>
        <taxon>Tracheophyta</taxon>
        <taxon>Spermatophyta</taxon>
        <taxon>Magnoliopsida</taxon>
        <taxon>eudicotyledons</taxon>
        <taxon>Gunneridae</taxon>
        <taxon>Pentapetalae</taxon>
        <taxon>asterids</taxon>
        <taxon>campanulids</taxon>
        <taxon>Apiales</taxon>
        <taxon>Apiaceae</taxon>
        <taxon>Apioideae</taxon>
        <taxon>apioid superclade</taxon>
        <taxon>Tordylieae</taxon>
        <taxon>Tordyliinae</taxon>
        <taxon>Heracleum</taxon>
    </lineage>
</organism>
<evidence type="ECO:0000259" key="7">
    <source>
        <dbReference type="PROSITE" id="PS51634"/>
    </source>
</evidence>
<gene>
    <name evidence="8" type="ORF">POM88_023836</name>
</gene>
<keyword evidence="5" id="KW-0539">Nucleus</keyword>
<comment type="subcellular location">
    <subcellularLocation>
        <location evidence="1">Nucleus</location>
    </subcellularLocation>
</comment>
<dbReference type="GO" id="GO:0005634">
    <property type="term" value="C:nucleus"/>
    <property type="evidence" value="ECO:0007669"/>
    <property type="project" value="UniProtKB-SubCell"/>
</dbReference>
<keyword evidence="4" id="KW-0689">Ribosomal protein</keyword>
<dbReference type="InterPro" id="IPR033467">
    <property type="entry name" value="Tesmin/TSO1-like_CXC"/>
</dbReference>
<dbReference type="PROSITE" id="PS51634">
    <property type="entry name" value="CRC"/>
    <property type="match status" value="1"/>
</dbReference>
<feature type="domain" description="CRC" evidence="7">
    <location>
        <begin position="77"/>
        <end position="188"/>
    </location>
</feature>
<dbReference type="PANTHER" id="PTHR46159:SF6">
    <property type="entry name" value="OS12G0605300 PROTEIN"/>
    <property type="match status" value="1"/>
</dbReference>
<comment type="caution">
    <text evidence="8">The sequence shown here is derived from an EMBL/GenBank/DDBJ whole genome shotgun (WGS) entry which is preliminary data.</text>
</comment>
<dbReference type="Pfam" id="PF01245">
    <property type="entry name" value="Ribosomal_L19"/>
    <property type="match status" value="1"/>
</dbReference>
<dbReference type="EMBL" id="JAUIZM010000005">
    <property type="protein sequence ID" value="KAK1386101.1"/>
    <property type="molecule type" value="Genomic_DNA"/>
</dbReference>
<dbReference type="InterPro" id="IPR038657">
    <property type="entry name" value="Ribosomal_bL19_sf"/>
</dbReference>
<dbReference type="AlphaFoldDB" id="A0AAD8MUS8"/>
<dbReference type="GO" id="GO:0003735">
    <property type="term" value="F:structural constituent of ribosome"/>
    <property type="evidence" value="ECO:0007669"/>
    <property type="project" value="InterPro"/>
</dbReference>
<dbReference type="SMART" id="SM01114">
    <property type="entry name" value="CXC"/>
    <property type="match status" value="2"/>
</dbReference>
<evidence type="ECO:0000313" key="8">
    <source>
        <dbReference type="EMBL" id="KAK1386101.1"/>
    </source>
</evidence>
<comment type="similarity">
    <text evidence="3">Belongs to the lin-54 family.</text>
</comment>